<dbReference type="RefSeq" id="WP_097128596.1">
    <property type="nucleotide sequence ID" value="NZ_OCMT01000001.1"/>
</dbReference>
<evidence type="ECO:0000313" key="1">
    <source>
        <dbReference type="EMBL" id="SOD12391.1"/>
    </source>
</evidence>
<dbReference type="EMBL" id="OCMT01000001">
    <property type="protein sequence ID" value="SOD12391.1"/>
    <property type="molecule type" value="Genomic_DNA"/>
</dbReference>
<evidence type="ECO:0008006" key="3">
    <source>
        <dbReference type="Google" id="ProtNLM"/>
    </source>
</evidence>
<evidence type="ECO:0000313" key="2">
    <source>
        <dbReference type="Proteomes" id="UP000219281"/>
    </source>
</evidence>
<organism evidence="1 2">
    <name type="scientific">Pedobacter xixiisoli</name>
    <dbReference type="NCBI Taxonomy" id="1476464"/>
    <lineage>
        <taxon>Bacteria</taxon>
        <taxon>Pseudomonadati</taxon>
        <taxon>Bacteroidota</taxon>
        <taxon>Sphingobacteriia</taxon>
        <taxon>Sphingobacteriales</taxon>
        <taxon>Sphingobacteriaceae</taxon>
        <taxon>Pedobacter</taxon>
    </lineage>
</organism>
<reference evidence="2" key="1">
    <citation type="submission" date="2017-09" db="EMBL/GenBank/DDBJ databases">
        <authorList>
            <person name="Varghese N."/>
            <person name="Submissions S."/>
        </authorList>
    </citation>
    <scope>NUCLEOTIDE SEQUENCE [LARGE SCALE GENOMIC DNA]</scope>
    <source>
        <strain evidence="2">CGMCC 1.12803</strain>
    </source>
</reference>
<proteinExistence type="predicted"/>
<dbReference type="OrthoDB" id="795069at2"/>
<protein>
    <recommendedName>
        <fullName evidence="3">Replication-associated protein G2P N-terminal domain-containing protein</fullName>
    </recommendedName>
</protein>
<sequence length="314" mass="37050">MIDWIKLETIHPNPEELLDRFDFIRPVNIYTADIKSRFDVAVDKGLKITLYTSGRLHITGSLHKFWKGNNYTNFSYAELTDSIRCLCEKFGVSVENWKVLKMEYGVNIETDFAPKEFLERLICLKYQPLDRIKSKIKKFGFEHYFTDWGIKLYDKSELCKLPFNLLRIEKKVTKSRALNKLKIYNLSDLTLTNLTTLGQDLLDTLNQILVDDKSIDLKELKTRQKIALANYRNPKYWPMQSRHAAPKAIERFKLLMRKYGNEKYYEEVINSVQIKWKNLCKNNKVIIRELDSNLIQISQNYNLRATTFANTLIP</sequence>
<gene>
    <name evidence="1" type="ORF">SAMN06297358_0642</name>
</gene>
<name>A0A285ZRW4_9SPHI</name>
<keyword evidence="2" id="KW-1185">Reference proteome</keyword>
<dbReference type="Proteomes" id="UP000219281">
    <property type="component" value="Unassembled WGS sequence"/>
</dbReference>
<dbReference type="AlphaFoldDB" id="A0A285ZRW4"/>
<accession>A0A285ZRW4</accession>